<organism evidence="3 4">
    <name type="scientific">Devosia sediminis</name>
    <dbReference type="NCBI Taxonomy" id="2798801"/>
    <lineage>
        <taxon>Bacteria</taxon>
        <taxon>Pseudomonadati</taxon>
        <taxon>Pseudomonadota</taxon>
        <taxon>Alphaproteobacteria</taxon>
        <taxon>Hyphomicrobiales</taxon>
        <taxon>Devosiaceae</taxon>
        <taxon>Devosia</taxon>
    </lineage>
</organism>
<keyword evidence="2" id="KW-0547">Nucleotide-binding</keyword>
<comment type="caution">
    <text evidence="3">The sequence shown here is derived from an EMBL/GenBank/DDBJ whole genome shotgun (WGS) entry which is preliminary data.</text>
</comment>
<evidence type="ECO:0000313" key="3">
    <source>
        <dbReference type="EMBL" id="MBJ3786053.1"/>
    </source>
</evidence>
<comment type="similarity">
    <text evidence="2">Belongs to the anhydro-N-acetylmuramic acid kinase family.</text>
</comment>
<comment type="pathway">
    <text evidence="2">Cell wall biogenesis; peptidoglycan recycling.</text>
</comment>
<accession>A0A934ISN8</accession>
<evidence type="ECO:0000256" key="1">
    <source>
        <dbReference type="ARBA" id="ARBA00023277"/>
    </source>
</evidence>
<comment type="function">
    <text evidence="2">Catalyzes the specific phosphorylation of 1,6-anhydro-N-acetylmuramic acid (anhMurNAc) with the simultaneous cleavage of the 1,6-anhydro ring, generating MurNAc-6-P. Is required for the utilization of anhMurNAc either imported from the medium or derived from its own cell wall murein, and thus plays a role in cell wall recycling.</text>
</comment>
<dbReference type="EC" id="2.7.1.170" evidence="2"/>
<dbReference type="GO" id="GO:0009254">
    <property type="term" value="P:peptidoglycan turnover"/>
    <property type="evidence" value="ECO:0007669"/>
    <property type="project" value="UniProtKB-UniRule"/>
</dbReference>
<dbReference type="Proteomes" id="UP000602124">
    <property type="component" value="Unassembled WGS sequence"/>
</dbReference>
<dbReference type="PANTHER" id="PTHR30605">
    <property type="entry name" value="ANHYDRO-N-ACETYLMURAMIC ACID KINASE"/>
    <property type="match status" value="1"/>
</dbReference>
<dbReference type="AlphaFoldDB" id="A0A934ISN8"/>
<evidence type="ECO:0000256" key="2">
    <source>
        <dbReference type="HAMAP-Rule" id="MF_01270"/>
    </source>
</evidence>
<keyword evidence="1 2" id="KW-0119">Carbohydrate metabolism</keyword>
<dbReference type="GO" id="GO:0016301">
    <property type="term" value="F:kinase activity"/>
    <property type="evidence" value="ECO:0007669"/>
    <property type="project" value="UniProtKB-KW"/>
</dbReference>
<dbReference type="HAMAP" id="MF_01270">
    <property type="entry name" value="AnhMurNAc_kinase"/>
    <property type="match status" value="1"/>
</dbReference>
<comment type="pathway">
    <text evidence="2">Amino-sugar metabolism; 1,6-anhydro-N-acetylmuramate degradation.</text>
</comment>
<dbReference type="InterPro" id="IPR043129">
    <property type="entry name" value="ATPase_NBD"/>
</dbReference>
<reference evidence="3" key="1">
    <citation type="submission" date="2020-12" db="EMBL/GenBank/DDBJ databases">
        <title>Devosia sp. MSA67 isolated from Mo River.</title>
        <authorList>
            <person name="Ma F."/>
            <person name="Zi Z."/>
        </authorList>
    </citation>
    <scope>NUCLEOTIDE SEQUENCE</scope>
    <source>
        <strain evidence="3">MSA67</strain>
    </source>
</reference>
<dbReference type="PANTHER" id="PTHR30605:SF0">
    <property type="entry name" value="ANHYDRO-N-ACETYLMURAMIC ACID KINASE"/>
    <property type="match status" value="1"/>
</dbReference>
<comment type="caution">
    <text evidence="2">Lacks conserved residue(s) required for the propagation of feature annotation.</text>
</comment>
<dbReference type="GO" id="GO:0097175">
    <property type="term" value="P:1,6-anhydro-N-acetyl-beta-muramic acid catabolic process"/>
    <property type="evidence" value="ECO:0007669"/>
    <property type="project" value="UniProtKB-UniRule"/>
</dbReference>
<dbReference type="Gene3D" id="3.30.420.40">
    <property type="match status" value="2"/>
</dbReference>
<dbReference type="Pfam" id="PF03702">
    <property type="entry name" value="AnmK"/>
    <property type="match status" value="1"/>
</dbReference>
<proteinExistence type="inferred from homology"/>
<protein>
    <recommendedName>
        <fullName evidence="2">Anhydro-N-acetylmuramic acid kinase</fullName>
        <ecNumber evidence="2">2.7.1.170</ecNumber>
    </recommendedName>
    <alternativeName>
        <fullName evidence="2">AnhMurNAc kinase</fullName>
    </alternativeName>
</protein>
<keyword evidence="2 3" id="KW-0808">Transferase</keyword>
<dbReference type="EMBL" id="JAEKMH010000003">
    <property type="protein sequence ID" value="MBJ3786053.1"/>
    <property type="molecule type" value="Genomic_DNA"/>
</dbReference>
<keyword evidence="2 3" id="KW-0418">Kinase</keyword>
<keyword evidence="4" id="KW-1185">Reference proteome</keyword>
<dbReference type="SUPFAM" id="SSF53067">
    <property type="entry name" value="Actin-like ATPase domain"/>
    <property type="match status" value="1"/>
</dbReference>
<dbReference type="RefSeq" id="WP_198877238.1">
    <property type="nucleotide sequence ID" value="NZ_JAEKMH010000003.1"/>
</dbReference>
<gene>
    <name evidence="2" type="primary">anmK</name>
    <name evidence="3" type="ORF">JEQ47_15125</name>
</gene>
<dbReference type="GO" id="GO:0005524">
    <property type="term" value="F:ATP binding"/>
    <property type="evidence" value="ECO:0007669"/>
    <property type="project" value="UniProtKB-UniRule"/>
</dbReference>
<keyword evidence="2" id="KW-0067">ATP-binding</keyword>
<sequence>MEPIWAIGLMTGTVLDGNIDVALLRTDGETIAEFGAYTLAPYPQSIRDTLEETLSQARRWNFEGADPAIFAEAEDALTRAQSAAVLDLVKQAGLKPEDIGIIGFHGQSVLHRAPQPGRIGATRQLGNGALMRELTGIRVAYDFRSADVRAGGQGAPLAALYHKALLKKAGATDGKTAVLNLGGVANVTYWDGADTLIAFDTGPANAPINDFIRGLGLGDMDRNGEMALRGKVDEERLARLLTHPYLSAPYPKSLDRFDFLATMADGLGAEDGAATLTAFTTGAVGKALDLLPQRPERLVVCGGGRHNPAIMAMLQTRSRVEAVPAEAVGWRGDAVEAECFALLAVRVLRGLPISFPTTTGAPHPLTGGVLAA</sequence>
<dbReference type="NCBIfam" id="NF007141">
    <property type="entry name" value="PRK09585.1-5"/>
    <property type="match status" value="1"/>
</dbReference>
<name>A0A934ISN8_9HYPH</name>
<dbReference type="InterPro" id="IPR005338">
    <property type="entry name" value="Anhydro_N_Ac-Mur_kinase"/>
</dbReference>
<dbReference type="GO" id="GO:0006040">
    <property type="term" value="P:amino sugar metabolic process"/>
    <property type="evidence" value="ECO:0007669"/>
    <property type="project" value="InterPro"/>
</dbReference>
<comment type="catalytic activity">
    <reaction evidence="2">
        <text>1,6-anhydro-N-acetyl-beta-muramate + ATP + H2O = N-acetyl-D-muramate 6-phosphate + ADP + H(+)</text>
        <dbReference type="Rhea" id="RHEA:24952"/>
        <dbReference type="ChEBI" id="CHEBI:15377"/>
        <dbReference type="ChEBI" id="CHEBI:15378"/>
        <dbReference type="ChEBI" id="CHEBI:30616"/>
        <dbReference type="ChEBI" id="CHEBI:58690"/>
        <dbReference type="ChEBI" id="CHEBI:58722"/>
        <dbReference type="ChEBI" id="CHEBI:456216"/>
        <dbReference type="EC" id="2.7.1.170"/>
    </reaction>
</comment>
<evidence type="ECO:0000313" key="4">
    <source>
        <dbReference type="Proteomes" id="UP000602124"/>
    </source>
</evidence>
<dbReference type="GO" id="GO:0016773">
    <property type="term" value="F:phosphotransferase activity, alcohol group as acceptor"/>
    <property type="evidence" value="ECO:0007669"/>
    <property type="project" value="UniProtKB-UniRule"/>
</dbReference>